<sequence>MNDSTIRERESGAPESQVSSRHIRVELTLSIQGVPHTGVTDSYKRSRHIRCRDHAALRGYLPPASPSAQRHPWLPYPYGTRGYTPANRVSRSGRKQKALWMESLLRCSTPARLLYERTARRGAPRCLFAALAQLGATFIIDSLTPEARRFFFRKPLIDRDPPGTSTSLLFFGSFCGGFLHFLFMLAGMKPKRWHVAIAQKEPDIDKIGSVDITKRET</sequence>
<dbReference type="EMBL" id="JABSTU010000007">
    <property type="protein sequence ID" value="KAH8026179.1"/>
    <property type="molecule type" value="Genomic_DNA"/>
</dbReference>
<evidence type="ECO:0000313" key="4">
    <source>
        <dbReference type="Proteomes" id="UP000821866"/>
    </source>
</evidence>
<reference evidence="3" key="1">
    <citation type="journal article" date="2020" name="Cell">
        <title>Large-Scale Comparative Analyses of Tick Genomes Elucidate Their Genetic Diversity and Vector Capacities.</title>
        <authorList>
            <consortium name="Tick Genome and Microbiome Consortium (TIGMIC)"/>
            <person name="Jia N."/>
            <person name="Wang J."/>
            <person name="Shi W."/>
            <person name="Du L."/>
            <person name="Sun Y."/>
            <person name="Zhan W."/>
            <person name="Jiang J.F."/>
            <person name="Wang Q."/>
            <person name="Zhang B."/>
            <person name="Ji P."/>
            <person name="Bell-Sakyi L."/>
            <person name="Cui X.M."/>
            <person name="Yuan T.T."/>
            <person name="Jiang B.G."/>
            <person name="Yang W.F."/>
            <person name="Lam T.T."/>
            <person name="Chang Q.C."/>
            <person name="Ding S.J."/>
            <person name="Wang X.J."/>
            <person name="Zhu J.G."/>
            <person name="Ruan X.D."/>
            <person name="Zhao L."/>
            <person name="Wei J.T."/>
            <person name="Ye R.Z."/>
            <person name="Que T.C."/>
            <person name="Du C.H."/>
            <person name="Zhou Y.H."/>
            <person name="Cheng J.X."/>
            <person name="Dai P.F."/>
            <person name="Guo W.B."/>
            <person name="Han X.H."/>
            <person name="Huang E.J."/>
            <person name="Li L.F."/>
            <person name="Wei W."/>
            <person name="Gao Y.C."/>
            <person name="Liu J.Z."/>
            <person name="Shao H.Z."/>
            <person name="Wang X."/>
            <person name="Wang C.C."/>
            <person name="Yang T.C."/>
            <person name="Huo Q.B."/>
            <person name="Li W."/>
            <person name="Chen H.Y."/>
            <person name="Chen S.E."/>
            <person name="Zhou L.G."/>
            <person name="Ni X.B."/>
            <person name="Tian J.H."/>
            <person name="Sheng Y."/>
            <person name="Liu T."/>
            <person name="Pan Y.S."/>
            <person name="Xia L.Y."/>
            <person name="Li J."/>
            <person name="Zhao F."/>
            <person name="Cao W.C."/>
        </authorList>
    </citation>
    <scope>NUCLEOTIDE SEQUENCE</scope>
    <source>
        <strain evidence="3">Rmic-2018</strain>
    </source>
</reference>
<evidence type="ECO:0000256" key="2">
    <source>
        <dbReference type="SAM" id="Phobius"/>
    </source>
</evidence>
<feature type="transmembrane region" description="Helical" evidence="2">
    <location>
        <begin position="126"/>
        <end position="144"/>
    </location>
</feature>
<dbReference type="AlphaFoldDB" id="A0A9J6DVE6"/>
<feature type="transmembrane region" description="Helical" evidence="2">
    <location>
        <begin position="164"/>
        <end position="185"/>
    </location>
</feature>
<name>A0A9J6DVE6_RHIMP</name>
<feature type="compositionally biased region" description="Basic and acidic residues" evidence="1">
    <location>
        <begin position="1"/>
        <end position="12"/>
    </location>
</feature>
<keyword evidence="2" id="KW-0812">Transmembrane</keyword>
<organism evidence="3 4">
    <name type="scientific">Rhipicephalus microplus</name>
    <name type="common">Cattle tick</name>
    <name type="synonym">Boophilus microplus</name>
    <dbReference type="NCBI Taxonomy" id="6941"/>
    <lineage>
        <taxon>Eukaryota</taxon>
        <taxon>Metazoa</taxon>
        <taxon>Ecdysozoa</taxon>
        <taxon>Arthropoda</taxon>
        <taxon>Chelicerata</taxon>
        <taxon>Arachnida</taxon>
        <taxon>Acari</taxon>
        <taxon>Parasitiformes</taxon>
        <taxon>Ixodida</taxon>
        <taxon>Ixodoidea</taxon>
        <taxon>Ixodidae</taxon>
        <taxon>Rhipicephalinae</taxon>
        <taxon>Rhipicephalus</taxon>
        <taxon>Boophilus</taxon>
    </lineage>
</organism>
<keyword evidence="4" id="KW-1185">Reference proteome</keyword>
<gene>
    <name evidence="3" type="ORF">HPB51_016782</name>
</gene>
<keyword evidence="2" id="KW-1133">Transmembrane helix</keyword>
<protein>
    <submittedName>
        <fullName evidence="3">Uncharacterized protein</fullName>
    </submittedName>
</protein>
<reference evidence="3" key="2">
    <citation type="submission" date="2021-09" db="EMBL/GenBank/DDBJ databases">
        <authorList>
            <person name="Jia N."/>
            <person name="Wang J."/>
            <person name="Shi W."/>
            <person name="Du L."/>
            <person name="Sun Y."/>
            <person name="Zhan W."/>
            <person name="Jiang J."/>
            <person name="Wang Q."/>
            <person name="Zhang B."/>
            <person name="Ji P."/>
            <person name="Sakyi L.B."/>
            <person name="Cui X."/>
            <person name="Yuan T."/>
            <person name="Jiang B."/>
            <person name="Yang W."/>
            <person name="Lam T.T.-Y."/>
            <person name="Chang Q."/>
            <person name="Ding S."/>
            <person name="Wang X."/>
            <person name="Zhu J."/>
            <person name="Ruan X."/>
            <person name="Zhao L."/>
            <person name="Wei J."/>
            <person name="Que T."/>
            <person name="Du C."/>
            <person name="Cheng J."/>
            <person name="Dai P."/>
            <person name="Han X."/>
            <person name="Huang E."/>
            <person name="Gao Y."/>
            <person name="Liu J."/>
            <person name="Shao H."/>
            <person name="Ye R."/>
            <person name="Li L."/>
            <person name="Wei W."/>
            <person name="Wang X."/>
            <person name="Wang C."/>
            <person name="Huo Q."/>
            <person name="Li W."/>
            <person name="Guo W."/>
            <person name="Chen H."/>
            <person name="Chen S."/>
            <person name="Zhou L."/>
            <person name="Zhou L."/>
            <person name="Ni X."/>
            <person name="Tian J."/>
            <person name="Zhou Y."/>
            <person name="Sheng Y."/>
            <person name="Liu T."/>
            <person name="Pan Y."/>
            <person name="Xia L."/>
            <person name="Li J."/>
            <person name="Zhao F."/>
            <person name="Cao W."/>
        </authorList>
    </citation>
    <scope>NUCLEOTIDE SEQUENCE</scope>
    <source>
        <strain evidence="3">Rmic-2018</strain>
        <tissue evidence="3">Larvae</tissue>
    </source>
</reference>
<accession>A0A9J6DVE6</accession>
<feature type="region of interest" description="Disordered" evidence="1">
    <location>
        <begin position="1"/>
        <end position="20"/>
    </location>
</feature>
<evidence type="ECO:0000256" key="1">
    <source>
        <dbReference type="SAM" id="MobiDB-lite"/>
    </source>
</evidence>
<evidence type="ECO:0000313" key="3">
    <source>
        <dbReference type="EMBL" id="KAH8026179.1"/>
    </source>
</evidence>
<keyword evidence="2" id="KW-0472">Membrane</keyword>
<proteinExistence type="predicted"/>
<comment type="caution">
    <text evidence="3">The sequence shown here is derived from an EMBL/GenBank/DDBJ whole genome shotgun (WGS) entry which is preliminary data.</text>
</comment>
<dbReference type="Proteomes" id="UP000821866">
    <property type="component" value="Unassembled WGS sequence"/>
</dbReference>